<dbReference type="GO" id="GO:0016818">
    <property type="term" value="F:hydrolase activity, acting on acid anhydrides, in phosphorus-containing anhydrides"/>
    <property type="evidence" value="ECO:0007669"/>
    <property type="project" value="InterPro"/>
</dbReference>
<dbReference type="OrthoDB" id="1695362at2759"/>
<reference evidence="9 10" key="1">
    <citation type="journal article" date="2015" name="Genome Biol.">
        <title>Comparative genomics of Steinernema reveals deeply conserved gene regulatory networks.</title>
        <authorList>
            <person name="Dillman A.R."/>
            <person name="Macchietto M."/>
            <person name="Porter C.F."/>
            <person name="Rogers A."/>
            <person name="Williams B."/>
            <person name="Antoshechkin I."/>
            <person name="Lee M.M."/>
            <person name="Goodwin Z."/>
            <person name="Lu X."/>
            <person name="Lewis E.E."/>
            <person name="Goodrich-Blair H."/>
            <person name="Stock S.P."/>
            <person name="Adams B.J."/>
            <person name="Sternberg P.W."/>
            <person name="Mortazavi A."/>
        </authorList>
    </citation>
    <scope>NUCLEOTIDE SEQUENCE [LARGE SCALE GENOMIC DNA]</scope>
    <source>
        <strain evidence="9 10">ALL</strain>
    </source>
</reference>
<comment type="cofactor">
    <cofactor evidence="1">
        <name>Mn(2+)</name>
        <dbReference type="ChEBI" id="CHEBI:29035"/>
    </cofactor>
</comment>
<evidence type="ECO:0000256" key="1">
    <source>
        <dbReference type="ARBA" id="ARBA00001936"/>
    </source>
</evidence>
<comment type="caution">
    <text evidence="9">The sequence shown here is derived from an EMBL/GenBank/DDBJ whole genome shotgun (WGS) entry which is preliminary data.</text>
</comment>
<gene>
    <name evidence="9" type="ORF">L596_017288</name>
</gene>
<evidence type="ECO:0000256" key="5">
    <source>
        <dbReference type="ARBA" id="ARBA00022801"/>
    </source>
</evidence>
<evidence type="ECO:0000256" key="4">
    <source>
        <dbReference type="ARBA" id="ARBA00022723"/>
    </source>
</evidence>
<feature type="domain" description="Nudix hydrolase" evidence="8">
    <location>
        <begin position="86"/>
        <end position="292"/>
    </location>
</feature>
<keyword evidence="5" id="KW-0378">Hydrolase</keyword>
<evidence type="ECO:0000256" key="2">
    <source>
        <dbReference type="ARBA" id="ARBA00001946"/>
    </source>
</evidence>
<dbReference type="InterPro" id="IPR015797">
    <property type="entry name" value="NUDIX_hydrolase-like_dom_sf"/>
</dbReference>
<accession>A0A4U5N1X0</accession>
<keyword evidence="10" id="KW-1185">Reference proteome</keyword>
<dbReference type="EMBL" id="AZBU02000005">
    <property type="protein sequence ID" value="TKR76093.1"/>
    <property type="molecule type" value="Genomic_DNA"/>
</dbReference>
<proteinExistence type="inferred from homology"/>
<evidence type="ECO:0000256" key="3">
    <source>
        <dbReference type="ARBA" id="ARBA00005582"/>
    </source>
</evidence>
<evidence type="ECO:0000259" key="8">
    <source>
        <dbReference type="PROSITE" id="PS51462"/>
    </source>
</evidence>
<evidence type="ECO:0000256" key="7">
    <source>
        <dbReference type="ARBA" id="ARBA00023211"/>
    </source>
</evidence>
<dbReference type="PANTHER" id="PTHR12318:SF0">
    <property type="entry name" value="ACYL-COENZYME A DIPHOSPHATASE NUDT19"/>
    <property type="match status" value="1"/>
</dbReference>
<dbReference type="CDD" id="cd18870">
    <property type="entry name" value="NUDIX_AcylCoAdiphos_Nudt19"/>
    <property type="match status" value="1"/>
</dbReference>
<organism evidence="9 10">
    <name type="scientific">Steinernema carpocapsae</name>
    <name type="common">Entomopathogenic nematode</name>
    <dbReference type="NCBI Taxonomy" id="34508"/>
    <lineage>
        <taxon>Eukaryota</taxon>
        <taxon>Metazoa</taxon>
        <taxon>Ecdysozoa</taxon>
        <taxon>Nematoda</taxon>
        <taxon>Chromadorea</taxon>
        <taxon>Rhabditida</taxon>
        <taxon>Tylenchina</taxon>
        <taxon>Panagrolaimomorpha</taxon>
        <taxon>Strongyloidoidea</taxon>
        <taxon>Steinernematidae</taxon>
        <taxon>Steinernema</taxon>
    </lineage>
</organism>
<dbReference type="PANTHER" id="PTHR12318">
    <property type="entry name" value="TESTOSTERONE-REGULATED PROTEIN RP2"/>
    <property type="match status" value="1"/>
</dbReference>
<protein>
    <recommendedName>
        <fullName evidence="8">Nudix hydrolase domain-containing protein</fullName>
    </recommendedName>
</protein>
<keyword evidence="4" id="KW-0479">Metal-binding</keyword>
<keyword evidence="7" id="KW-0464">Manganese</keyword>
<dbReference type="GO" id="GO:0046872">
    <property type="term" value="F:metal ion binding"/>
    <property type="evidence" value="ECO:0007669"/>
    <property type="project" value="UniProtKB-KW"/>
</dbReference>
<dbReference type="InterPro" id="IPR039121">
    <property type="entry name" value="NUDT19"/>
</dbReference>
<dbReference type="Gene3D" id="3.90.79.10">
    <property type="entry name" value="Nucleoside Triphosphate Pyrophosphohydrolase"/>
    <property type="match status" value="1"/>
</dbReference>
<sequence>MISLIFAIFGLIRYYVPAFRLPCLLSLHRNELNEPSPPTTFASNFRRDLTSLITDTCDDSTALFFLASVQFRHYNVSEDNDAADMKWRTAASTILFNKTARTVLMMKRGETARFMPNLYVFPGGVVEQEADSSFPKEKTNFDLVKHEPIKMEGFDSDYAFRVGAARELFEETGILLVEDRYNKEKLFLSTLKDRGLNEWRDKVREDPSKFGEMFKEFNLDIQRLLPWSNWLTPAIYKQRFDTLFFVVPFEEEVGIDMCNKEMSEYAWVPPSQVLKETATNPEKSVVAPPQYYELARLRLTPNESLTDMYSPRRLCPQIIHSKEDDNLVYGVLPGDHLYDLTDEVTTKAREMSTEEMNDTPIHAVHRMSHKKRPHYADCKVHIQNIEYAKEKVHLFVTNEDNYFFKSRRGA</sequence>
<dbReference type="SUPFAM" id="SSF55811">
    <property type="entry name" value="Nudix"/>
    <property type="match status" value="1"/>
</dbReference>
<dbReference type="PROSITE" id="PS51462">
    <property type="entry name" value="NUDIX"/>
    <property type="match status" value="1"/>
</dbReference>
<dbReference type="Proteomes" id="UP000298663">
    <property type="component" value="Unassembled WGS sequence"/>
</dbReference>
<dbReference type="InterPro" id="IPR000086">
    <property type="entry name" value="NUDIX_hydrolase_dom"/>
</dbReference>
<evidence type="ECO:0000256" key="6">
    <source>
        <dbReference type="ARBA" id="ARBA00022842"/>
    </source>
</evidence>
<dbReference type="STRING" id="34508.A0A4U5N1X0"/>
<keyword evidence="6" id="KW-0460">Magnesium</keyword>
<dbReference type="GO" id="GO:0005739">
    <property type="term" value="C:mitochondrion"/>
    <property type="evidence" value="ECO:0007669"/>
    <property type="project" value="TreeGrafter"/>
</dbReference>
<evidence type="ECO:0000313" key="9">
    <source>
        <dbReference type="EMBL" id="TKR76093.1"/>
    </source>
</evidence>
<name>A0A4U5N1X0_STECR</name>
<reference evidence="9 10" key="2">
    <citation type="journal article" date="2019" name="G3 (Bethesda)">
        <title>Hybrid Assembly of the Genome of the Entomopathogenic Nematode Steinernema carpocapsae Identifies the X-Chromosome.</title>
        <authorList>
            <person name="Serra L."/>
            <person name="Macchietto M."/>
            <person name="Macias-Munoz A."/>
            <person name="McGill C.J."/>
            <person name="Rodriguez I.M."/>
            <person name="Rodriguez B."/>
            <person name="Murad R."/>
            <person name="Mortazavi A."/>
        </authorList>
    </citation>
    <scope>NUCLEOTIDE SEQUENCE [LARGE SCALE GENOMIC DNA]</scope>
    <source>
        <strain evidence="9 10">ALL</strain>
    </source>
</reference>
<comment type="similarity">
    <text evidence="3">Belongs to the Nudix hydrolase family.</text>
</comment>
<dbReference type="AlphaFoldDB" id="A0A4U5N1X0"/>
<comment type="cofactor">
    <cofactor evidence="2">
        <name>Mg(2+)</name>
        <dbReference type="ChEBI" id="CHEBI:18420"/>
    </cofactor>
</comment>
<evidence type="ECO:0000313" key="10">
    <source>
        <dbReference type="Proteomes" id="UP000298663"/>
    </source>
</evidence>